<accession>A0A9W9L269</accession>
<reference evidence="2" key="1">
    <citation type="submission" date="2022-11" db="EMBL/GenBank/DDBJ databases">
        <authorList>
            <person name="Petersen C."/>
        </authorList>
    </citation>
    <scope>NUCLEOTIDE SEQUENCE</scope>
    <source>
        <strain evidence="2">IBT 22155</strain>
    </source>
</reference>
<reference evidence="2" key="2">
    <citation type="journal article" date="2023" name="IMA Fungus">
        <title>Comparative genomic study of the Penicillium genus elucidates a diverse pangenome and 15 lateral gene transfer events.</title>
        <authorList>
            <person name="Petersen C."/>
            <person name="Sorensen T."/>
            <person name="Nielsen M.R."/>
            <person name="Sondergaard T.E."/>
            <person name="Sorensen J.L."/>
            <person name="Fitzpatrick D.A."/>
            <person name="Frisvad J.C."/>
            <person name="Nielsen K.L."/>
        </authorList>
    </citation>
    <scope>NUCLEOTIDE SEQUENCE</scope>
    <source>
        <strain evidence="2">IBT 22155</strain>
    </source>
</reference>
<keyword evidence="3" id="KW-1185">Reference proteome</keyword>
<dbReference type="GeneID" id="81407340"/>
<feature type="compositionally biased region" description="Polar residues" evidence="1">
    <location>
        <begin position="287"/>
        <end position="306"/>
    </location>
</feature>
<comment type="caution">
    <text evidence="2">The sequence shown here is derived from an EMBL/GenBank/DDBJ whole genome shotgun (WGS) entry which is preliminary data.</text>
</comment>
<gene>
    <name evidence="2" type="ORF">N7515_007426</name>
</gene>
<evidence type="ECO:0000313" key="2">
    <source>
        <dbReference type="EMBL" id="KAJ5131387.1"/>
    </source>
</evidence>
<dbReference type="EMBL" id="JAPQKL010000005">
    <property type="protein sequence ID" value="KAJ5131387.1"/>
    <property type="molecule type" value="Genomic_DNA"/>
</dbReference>
<evidence type="ECO:0000256" key="1">
    <source>
        <dbReference type="SAM" id="MobiDB-lite"/>
    </source>
</evidence>
<feature type="compositionally biased region" description="Gly residues" evidence="1">
    <location>
        <begin position="51"/>
        <end position="65"/>
    </location>
</feature>
<sequence>MSGFRNTMKGGWHPEGKDGGKESWRGDFKGLNQVAGWMGKGKDGDSERSGSGSGAGSGSGSGSGSGLSSKFGFGSGSGSGQSSQSQGGIRNQVKGQVAGFLGKGNNTEVDRSDHVSQPLSSLKDPLSFGPPPKHSHYHGAAAVPNRTTPDHGGLGAPLTQDQINAQHRHEQEAAQAEEEELQKRAAPPVPYRADTTGLSTNNLPPPPRRVDSTSPASTASISKSNPPKPPPRLPARNSPSSLEPPPVYSATPVISDDYINQDATSRLANAGVSVPGFGIGQEKAPSPGNTPVNELQSRFYQMNTSGPPTAPAPPARASTNIEAQSPSSTSSIQNFRERHGDKIDSGKQKYADFRERHADSIDSGKQKYGDFRERHADSIDAGKQKLSGVTSRFTGSSPAPPPPARASTIQAPEHTRSTSSVQDFRDRHADKIDAGKQKYGDFRERHADSIDAGKQKLSGVASRFTGSSPAPPPARPASNTSSMNLEPAEPARGTSSVQDFRERHSDKIEMGKEKWGGVSSRFSTFVEDRKFSADANKRIPRPPSRPVSMAQSNSPALSPAEPDLQTQAQRKKAPPPPPPKRAEFRAPAVGASPSSSPAPPPIPLGTKPR</sequence>
<dbReference type="AlphaFoldDB" id="A0A9W9L269"/>
<feature type="compositionally biased region" description="Basic and acidic residues" evidence="1">
    <location>
        <begin position="335"/>
        <end position="383"/>
    </location>
</feature>
<feature type="compositionally biased region" description="Basic and acidic residues" evidence="1">
    <location>
        <begin position="526"/>
        <end position="537"/>
    </location>
</feature>
<name>A0A9W9L269_9EURO</name>
<feature type="compositionally biased region" description="Low complexity" evidence="1">
    <location>
        <begin position="585"/>
        <end position="595"/>
    </location>
</feature>
<feature type="region of interest" description="Disordered" evidence="1">
    <location>
        <begin position="1"/>
        <end position="254"/>
    </location>
</feature>
<protein>
    <submittedName>
        <fullName evidence="2">Uncharacterized protein</fullName>
    </submittedName>
</protein>
<dbReference type="RefSeq" id="XP_056521766.1">
    <property type="nucleotide sequence ID" value="XM_056668170.1"/>
</dbReference>
<feature type="region of interest" description="Disordered" evidence="1">
    <location>
        <begin position="271"/>
        <end position="609"/>
    </location>
</feature>
<proteinExistence type="predicted"/>
<feature type="compositionally biased region" description="Basic and acidic residues" evidence="1">
    <location>
        <begin position="423"/>
        <end position="454"/>
    </location>
</feature>
<feature type="compositionally biased region" description="Basic and acidic residues" evidence="1">
    <location>
        <begin position="12"/>
        <end position="28"/>
    </location>
</feature>
<dbReference type="Proteomes" id="UP001149079">
    <property type="component" value="Unassembled WGS sequence"/>
</dbReference>
<evidence type="ECO:0000313" key="3">
    <source>
        <dbReference type="Proteomes" id="UP001149079"/>
    </source>
</evidence>
<dbReference type="OrthoDB" id="3357271at2759"/>
<feature type="compositionally biased region" description="Polar residues" evidence="1">
    <location>
        <begin position="318"/>
        <end position="334"/>
    </location>
</feature>
<feature type="compositionally biased region" description="Basic and acidic residues" evidence="1">
    <location>
        <begin position="499"/>
        <end position="515"/>
    </location>
</feature>
<organism evidence="2 3">
    <name type="scientific">Penicillium bovifimosum</name>
    <dbReference type="NCBI Taxonomy" id="126998"/>
    <lineage>
        <taxon>Eukaryota</taxon>
        <taxon>Fungi</taxon>
        <taxon>Dikarya</taxon>
        <taxon>Ascomycota</taxon>
        <taxon>Pezizomycotina</taxon>
        <taxon>Eurotiomycetes</taxon>
        <taxon>Eurotiomycetidae</taxon>
        <taxon>Eurotiales</taxon>
        <taxon>Aspergillaceae</taxon>
        <taxon>Penicillium</taxon>
    </lineage>
</organism>